<keyword evidence="3" id="KW-1185">Reference proteome</keyword>
<dbReference type="InterPro" id="IPR029058">
    <property type="entry name" value="AB_hydrolase_fold"/>
</dbReference>
<feature type="signal peptide" evidence="1">
    <location>
        <begin position="1"/>
        <end position="27"/>
    </location>
</feature>
<accession>A0A0G3HBI2</accession>
<dbReference type="GO" id="GO:0016787">
    <property type="term" value="F:hydrolase activity"/>
    <property type="evidence" value="ECO:0007669"/>
    <property type="project" value="UniProtKB-KW"/>
</dbReference>
<dbReference type="Proteomes" id="UP000035548">
    <property type="component" value="Chromosome"/>
</dbReference>
<organism evidence="2 3">
    <name type="scientific">Corynebacterium uterequi</name>
    <dbReference type="NCBI Taxonomy" id="1072256"/>
    <lineage>
        <taxon>Bacteria</taxon>
        <taxon>Bacillati</taxon>
        <taxon>Actinomycetota</taxon>
        <taxon>Actinomycetes</taxon>
        <taxon>Mycobacteriales</taxon>
        <taxon>Corynebacteriaceae</taxon>
        <taxon>Corynebacterium</taxon>
    </lineage>
</organism>
<reference evidence="2 3" key="1">
    <citation type="journal article" date="2015" name="Genome Announc.">
        <title>Virulence Factor Genes Detected in the Complete Genome Sequence of Corynebacterium uterequi DSM 45634, Isolated from the Uterus of a Maiden Mare.</title>
        <authorList>
            <person name="Ruckert C."/>
            <person name="Kriete M."/>
            <person name="Jaenicke S."/>
            <person name="Winkler A."/>
            <person name="Tauch A."/>
        </authorList>
    </citation>
    <scope>NUCLEOTIDE SEQUENCE [LARGE SCALE GENOMIC DNA]</scope>
    <source>
        <strain evidence="2 3">DSM 45634</strain>
    </source>
</reference>
<proteinExistence type="predicted"/>
<dbReference type="AlphaFoldDB" id="A0A0G3HBI2"/>
<feature type="chain" id="PRO_5039316646" evidence="1">
    <location>
        <begin position="28"/>
        <end position="479"/>
    </location>
</feature>
<dbReference type="PATRIC" id="fig|1072256.5.peg.592"/>
<dbReference type="Gene3D" id="3.40.50.1820">
    <property type="entry name" value="alpha/beta hydrolase"/>
    <property type="match status" value="1"/>
</dbReference>
<gene>
    <name evidence="2" type="ORF">CUTER_02985</name>
</gene>
<keyword evidence="2" id="KW-0378">Hydrolase</keyword>
<dbReference type="RefSeq" id="WP_047259166.1">
    <property type="nucleotide sequence ID" value="NZ_CP011546.1"/>
</dbReference>
<evidence type="ECO:0000256" key="1">
    <source>
        <dbReference type="SAM" id="SignalP"/>
    </source>
</evidence>
<protein>
    <submittedName>
        <fullName evidence="2">Alpha/beta hydrolase family</fullName>
    </submittedName>
</protein>
<dbReference type="EMBL" id="CP011546">
    <property type="protein sequence ID" value="AKK10609.1"/>
    <property type="molecule type" value="Genomic_DNA"/>
</dbReference>
<keyword evidence="1" id="KW-0732">Signal</keyword>
<sequence length="479" mass="49961">MRYLRRRPGTRSAASQLLSLVTAISTALGGDAIVDAASSLLVSSSNAAGSSNEQQRGIEHRSLTLGEAHVEGMTVPVRGQVVLPADHSAPAPLVIISHLRGPNCSDDTVAYPCPPGTTERRFDEGMVYLGEHLAEQGYAVVIPDLSAVWSGADLTTPYDQLGLWEQVVAALVGQLPSDSVDTSRVHVVAHSRSSAVPQVVRRMYPDAQVKVLAYGPAYEVIPGLPATEAGPDVDYLALVGGEDQDVGTAAMLWLGAHAGEQRTHTARAVELPGLGHNYINRTLSAAGKDDRTGCDLIDCPDATAHEEALKQAATSFFAGEPVKAPSREFVVPAGARFIAPDRFGETCTPEDSMNPNPGPKACPIPDVGVVAGYADVAIGTQFRAEAHGEASALAVHLAPFGSSDVPADVTVEVAFADGTSFTHTIGADHPALVSRAGEYSNGLYYPATAVVELPNPGTVTEVSLHASRDVVVAGAHLVP</sequence>
<evidence type="ECO:0000313" key="3">
    <source>
        <dbReference type="Proteomes" id="UP000035548"/>
    </source>
</evidence>
<dbReference type="OrthoDB" id="9808543at2"/>
<evidence type="ECO:0000313" key="2">
    <source>
        <dbReference type="EMBL" id="AKK10609.1"/>
    </source>
</evidence>
<name>A0A0G3HBI2_9CORY</name>
<dbReference type="SUPFAM" id="SSF53474">
    <property type="entry name" value="alpha/beta-Hydrolases"/>
    <property type="match status" value="1"/>
</dbReference>
<dbReference type="STRING" id="1072256.CUTER_02985"/>
<dbReference type="KEGG" id="cut:CUTER_02985"/>
<reference evidence="3" key="2">
    <citation type="submission" date="2015-05" db="EMBL/GenBank/DDBJ databases">
        <title>Complete genome sequence of Corynebacterium uterequi DSM 45634, isolated from the uterus of a maiden mare.</title>
        <authorList>
            <person name="Ruckert C."/>
            <person name="Albersmeier A."/>
            <person name="Winkler A."/>
            <person name="Tauch A."/>
        </authorList>
    </citation>
    <scope>NUCLEOTIDE SEQUENCE [LARGE SCALE GENOMIC DNA]</scope>
    <source>
        <strain evidence="3">DSM 45634</strain>
    </source>
</reference>